<gene>
    <name evidence="1" type="ORF">MNBD_PLANCTO02-3334</name>
</gene>
<feature type="non-terminal residue" evidence="1">
    <location>
        <position position="1"/>
    </location>
</feature>
<name>A0A3B1DG92_9ZZZZ</name>
<dbReference type="EMBL" id="UOGL01000588">
    <property type="protein sequence ID" value="VAX41816.1"/>
    <property type="molecule type" value="Genomic_DNA"/>
</dbReference>
<evidence type="ECO:0000313" key="1">
    <source>
        <dbReference type="EMBL" id="VAX41816.1"/>
    </source>
</evidence>
<reference evidence="1" key="1">
    <citation type="submission" date="2018-06" db="EMBL/GenBank/DDBJ databases">
        <authorList>
            <person name="Zhirakovskaya E."/>
        </authorList>
    </citation>
    <scope>NUCLEOTIDE SEQUENCE</scope>
</reference>
<protein>
    <submittedName>
        <fullName evidence="1">Uncharacterized protein</fullName>
    </submittedName>
</protein>
<dbReference type="AlphaFoldDB" id="A0A3B1DG92"/>
<organism evidence="1">
    <name type="scientific">hydrothermal vent metagenome</name>
    <dbReference type="NCBI Taxonomy" id="652676"/>
    <lineage>
        <taxon>unclassified sequences</taxon>
        <taxon>metagenomes</taxon>
        <taxon>ecological metagenomes</taxon>
    </lineage>
</organism>
<proteinExistence type="predicted"/>
<accession>A0A3B1DG92</accession>
<sequence length="82" mass="9291">ATPIPPQIEGLLRTGQLPNGVIINNQDMIPNDMRPMVTVTVDYHHNNDEVLSALSKITGQSFGYDKRTWRLWWITKKSGVSQ</sequence>